<dbReference type="PANTHER" id="PTHR34071">
    <property type="entry name" value="5-NITROIMIDAZOLE ANTIBIOTICS RESISTANCE PROTEIN, NIMA-FAMILY-RELATED PROTEIN-RELATED"/>
    <property type="match status" value="1"/>
</dbReference>
<dbReference type="EMBL" id="JADKPO010000004">
    <property type="protein sequence ID" value="MBF4767058.1"/>
    <property type="molecule type" value="Genomic_DNA"/>
</dbReference>
<dbReference type="SUPFAM" id="SSF50475">
    <property type="entry name" value="FMN-binding split barrel"/>
    <property type="match status" value="1"/>
</dbReference>
<feature type="compositionally biased region" description="Basic and acidic residues" evidence="1">
    <location>
        <begin position="206"/>
        <end position="226"/>
    </location>
</feature>
<keyword evidence="3" id="KW-1185">Reference proteome</keyword>
<accession>A0A930VI18</accession>
<dbReference type="RefSeq" id="WP_194695204.1">
    <property type="nucleotide sequence ID" value="NZ_JADKPO010000004.1"/>
</dbReference>
<dbReference type="Pfam" id="PF12900">
    <property type="entry name" value="Pyridox_ox_2"/>
    <property type="match status" value="1"/>
</dbReference>
<dbReference type="AlphaFoldDB" id="A0A930VI18"/>
<reference evidence="2" key="1">
    <citation type="submission" date="2020-11" db="EMBL/GenBank/DDBJ databases">
        <title>Nocardioides cynanchi sp. nov., isolated from soil of rhizosphere of Cynanchum wilfordii.</title>
        <authorList>
            <person name="Lee J.-S."/>
            <person name="Suh M.K."/>
            <person name="Kim J.-S."/>
        </authorList>
    </citation>
    <scope>NUCLEOTIDE SEQUENCE</scope>
    <source>
        <strain evidence="2">KCTC 19276</strain>
    </source>
</reference>
<dbReference type="PANTHER" id="PTHR34071:SF2">
    <property type="entry name" value="FLAVIN-NUCLEOTIDE-BINDING PROTEIN"/>
    <property type="match status" value="1"/>
</dbReference>
<gene>
    <name evidence="2" type="ORF">ISU10_04675</name>
</gene>
<dbReference type="InterPro" id="IPR012349">
    <property type="entry name" value="Split_barrel_FMN-bd"/>
</dbReference>
<dbReference type="InterPro" id="IPR024747">
    <property type="entry name" value="Pyridox_Oxase-rel"/>
</dbReference>
<organism evidence="2 3">
    <name type="scientific">Nocardioides agariphilus</name>
    <dbReference type="NCBI Taxonomy" id="433664"/>
    <lineage>
        <taxon>Bacteria</taxon>
        <taxon>Bacillati</taxon>
        <taxon>Actinomycetota</taxon>
        <taxon>Actinomycetes</taxon>
        <taxon>Propionibacteriales</taxon>
        <taxon>Nocardioidaceae</taxon>
        <taxon>Nocardioides</taxon>
    </lineage>
</organism>
<comment type="caution">
    <text evidence="2">The sequence shown here is derived from an EMBL/GenBank/DDBJ whole genome shotgun (WGS) entry which is preliminary data.</text>
</comment>
<evidence type="ECO:0000256" key="1">
    <source>
        <dbReference type="SAM" id="MobiDB-lite"/>
    </source>
</evidence>
<evidence type="ECO:0000313" key="2">
    <source>
        <dbReference type="EMBL" id="MBF4767058.1"/>
    </source>
</evidence>
<sequence>MTDEPLSPTERTRLGRLAEKGRTEREELHKLLDTALVAHVGLDAGGYPLVLPTAFAVDLDGPDRGGTLYFHGSTAARWINRSRGAMVCVTITEVDGLVAARSGFESSMNYRAAVILGEARVVEEAEERLHALDLMVDHMVPGRAATIRRPSRKEVAATQVLALPLWEASLKVRQGGPDDEDDDIADNPWGGHIPLYRVAGAPVGDEGSRGPVPDDVRRRAEQLGAR</sequence>
<dbReference type="Proteomes" id="UP000660668">
    <property type="component" value="Unassembled WGS sequence"/>
</dbReference>
<dbReference type="Gene3D" id="2.30.110.10">
    <property type="entry name" value="Electron Transport, Fmn-binding Protein, Chain A"/>
    <property type="match status" value="1"/>
</dbReference>
<name>A0A930VI18_9ACTN</name>
<evidence type="ECO:0000313" key="3">
    <source>
        <dbReference type="Proteomes" id="UP000660668"/>
    </source>
</evidence>
<proteinExistence type="predicted"/>
<feature type="region of interest" description="Disordered" evidence="1">
    <location>
        <begin position="196"/>
        <end position="226"/>
    </location>
</feature>
<protein>
    <submittedName>
        <fullName evidence="2">Pyridoxamine 5'-phosphate oxidase family protein</fullName>
    </submittedName>
</protein>